<organism evidence="12 13">
    <name type="scientific">Telmatospirillum siberiense</name>
    <dbReference type="NCBI Taxonomy" id="382514"/>
    <lineage>
        <taxon>Bacteria</taxon>
        <taxon>Pseudomonadati</taxon>
        <taxon>Pseudomonadota</taxon>
        <taxon>Alphaproteobacteria</taxon>
        <taxon>Rhodospirillales</taxon>
        <taxon>Rhodospirillaceae</taxon>
        <taxon>Telmatospirillum</taxon>
    </lineage>
</organism>
<feature type="active site" description="Proton acceptor" evidence="8">
    <location>
        <position position="61"/>
    </location>
</feature>
<dbReference type="PANTHER" id="PTHR42755:SF1">
    <property type="entry name" value="3-DEOXY-D-MANNO-OCTULOSONIC ACID TRANSFERASE, MITOCHONDRIAL-RELATED"/>
    <property type="match status" value="1"/>
</dbReference>
<reference evidence="13" key="1">
    <citation type="submission" date="2017-12" db="EMBL/GenBank/DDBJ databases">
        <title>Draft genome sequence of Telmatospirillum siberiense 26-4b1T, an acidotolerant peatland alphaproteobacterium potentially involved in sulfur cycling.</title>
        <authorList>
            <person name="Hausmann B."/>
            <person name="Pjevac P."/>
            <person name="Schreck K."/>
            <person name="Herbold C.W."/>
            <person name="Daims H."/>
            <person name="Wagner M."/>
            <person name="Pester M."/>
            <person name="Loy A."/>
        </authorList>
    </citation>
    <scope>NUCLEOTIDE SEQUENCE [LARGE SCALE GENOMIC DNA]</scope>
    <source>
        <strain evidence="13">26-4b1</strain>
    </source>
</reference>
<comment type="catalytic activity">
    <reaction evidence="7 10">
        <text>lipid IVA (E. coli) + CMP-3-deoxy-beta-D-manno-octulosonate = alpha-Kdo-(2-&gt;6)-lipid IVA (E. coli) + CMP + H(+)</text>
        <dbReference type="Rhea" id="RHEA:28066"/>
        <dbReference type="ChEBI" id="CHEBI:15378"/>
        <dbReference type="ChEBI" id="CHEBI:58603"/>
        <dbReference type="ChEBI" id="CHEBI:60364"/>
        <dbReference type="ChEBI" id="CHEBI:60377"/>
        <dbReference type="ChEBI" id="CHEBI:85987"/>
        <dbReference type="EC" id="2.4.99.12"/>
    </reaction>
</comment>
<dbReference type="GO" id="GO:0009244">
    <property type="term" value="P:lipopolysaccharide core region biosynthetic process"/>
    <property type="evidence" value="ECO:0007669"/>
    <property type="project" value="UniProtKB-UniRule"/>
</dbReference>
<evidence type="ECO:0000259" key="11">
    <source>
        <dbReference type="Pfam" id="PF04413"/>
    </source>
</evidence>
<comment type="caution">
    <text evidence="12">The sequence shown here is derived from an EMBL/GenBank/DDBJ whole genome shotgun (WGS) entry which is preliminary data.</text>
</comment>
<evidence type="ECO:0000256" key="6">
    <source>
        <dbReference type="ARBA" id="ARBA00031445"/>
    </source>
</evidence>
<evidence type="ECO:0000256" key="2">
    <source>
        <dbReference type="ARBA" id="ARBA00004713"/>
    </source>
</evidence>
<evidence type="ECO:0000256" key="4">
    <source>
        <dbReference type="ARBA" id="ARBA00019077"/>
    </source>
</evidence>
<dbReference type="Gene3D" id="3.40.50.11720">
    <property type="entry name" value="3-Deoxy-D-manno-octulosonic-acid transferase, N-terminal domain"/>
    <property type="match status" value="1"/>
</dbReference>
<evidence type="ECO:0000313" key="13">
    <source>
        <dbReference type="Proteomes" id="UP000233293"/>
    </source>
</evidence>
<comment type="function">
    <text evidence="1 10">Involved in lipopolysaccharide (LPS) biosynthesis. Catalyzes the transfer of 3-deoxy-D-manno-octulosonate (Kdo) residue(s) from CMP-Kdo to lipid IV(A), the tetraacyldisaccharide-1,4'-bisphosphate precursor of lipid A.</text>
</comment>
<dbReference type="GO" id="GO:0043842">
    <property type="term" value="F:Kdo transferase activity"/>
    <property type="evidence" value="ECO:0007669"/>
    <property type="project" value="UniProtKB-EC"/>
</dbReference>
<feature type="domain" description="3-deoxy-D-manno-octulosonic-acid transferase N-terminal" evidence="11">
    <location>
        <begin position="34"/>
        <end position="208"/>
    </location>
</feature>
<evidence type="ECO:0000256" key="9">
    <source>
        <dbReference type="PIRSR" id="PIRSR639901-2"/>
    </source>
</evidence>
<feature type="site" description="Transition state stabilizer" evidence="9">
    <location>
        <position position="206"/>
    </location>
</feature>
<evidence type="ECO:0000256" key="10">
    <source>
        <dbReference type="RuleBase" id="RU365103"/>
    </source>
</evidence>
<dbReference type="RefSeq" id="WP_101253158.1">
    <property type="nucleotide sequence ID" value="NZ_PIUM01000039.1"/>
</dbReference>
<keyword evidence="10" id="KW-0448">Lipopolysaccharide biosynthesis</keyword>
<keyword evidence="10" id="KW-0472">Membrane</keyword>
<dbReference type="InterPro" id="IPR039901">
    <property type="entry name" value="Kdotransferase"/>
</dbReference>
<dbReference type="EMBL" id="PIUM01000039">
    <property type="protein sequence ID" value="PKU22044.1"/>
    <property type="molecule type" value="Genomic_DNA"/>
</dbReference>
<dbReference type="UniPathway" id="UPA00958"/>
<dbReference type="EC" id="2.4.99.12" evidence="3 10"/>
<sequence>MILSLYRGLTTLGAPLIAYYLDRRMARGKEDRVRFGERRGIPSLARPEGKVVWLHAASIGESVSMLPVIERLQAELGTTVLITTGTVTSAELMAERLPEGAIHQYVPVDRLPWVRRFLDHWRPDLALWAESEFWPNLLVETAERRVPLILLNGRISDRSFAKWRRQPRLMRRLLEGFVLCLGQTPTDADRLSVLGAKRVACRGNLKFAALPLPVDEAALTALAARMNGRPRWLAASTHPGEETLAGRVHQALHAAHPGLLTVIVPRHPNRGAEVAAELEGQGLSVARRGTGQEITAETQILLADTLGEMGLFIRLAPIVFMGKSLIGQGGQNPLEPARLGASVLFGPHMDNFSEIASRMCASGAAEQVADETALAEALSRRLADPRALALSGRMAHDFAQAEDDVLDAVLAEISPWLRGKGAE</sequence>
<evidence type="ECO:0000256" key="3">
    <source>
        <dbReference type="ARBA" id="ARBA00012621"/>
    </source>
</evidence>
<dbReference type="GO" id="GO:0009245">
    <property type="term" value="P:lipid A biosynthetic process"/>
    <property type="evidence" value="ECO:0007669"/>
    <property type="project" value="TreeGrafter"/>
</dbReference>
<dbReference type="OrthoDB" id="9789797at2"/>
<protein>
    <recommendedName>
        <fullName evidence="4 10">3-deoxy-D-manno-octulosonic acid transferase</fullName>
        <shortName evidence="10">Kdo transferase</shortName>
        <ecNumber evidence="3 10">2.4.99.12</ecNumber>
    </recommendedName>
    <alternativeName>
        <fullName evidence="6 10">Lipid IV(A) 3-deoxy-D-manno-octulosonic acid transferase</fullName>
    </alternativeName>
</protein>
<evidence type="ECO:0000313" key="12">
    <source>
        <dbReference type="EMBL" id="PKU22044.1"/>
    </source>
</evidence>
<dbReference type="Pfam" id="PF04413">
    <property type="entry name" value="Glycos_transf_N"/>
    <property type="match status" value="1"/>
</dbReference>
<keyword evidence="5 10" id="KW-0808">Transferase</keyword>
<dbReference type="InterPro" id="IPR038107">
    <property type="entry name" value="Glycos_transf_N_sf"/>
</dbReference>
<dbReference type="AlphaFoldDB" id="A0A2N3PNS9"/>
<name>A0A2N3PNS9_9PROT</name>
<dbReference type="InterPro" id="IPR007507">
    <property type="entry name" value="Glycos_transf_N"/>
</dbReference>
<dbReference type="GO" id="GO:0005886">
    <property type="term" value="C:plasma membrane"/>
    <property type="evidence" value="ECO:0007669"/>
    <property type="project" value="UniProtKB-SubCell"/>
</dbReference>
<accession>A0A2N3PNS9</accession>
<comment type="subcellular location">
    <subcellularLocation>
        <location evidence="10">Cell membrane</location>
    </subcellularLocation>
</comment>
<proteinExistence type="inferred from homology"/>
<evidence type="ECO:0000256" key="8">
    <source>
        <dbReference type="PIRSR" id="PIRSR639901-1"/>
    </source>
</evidence>
<keyword evidence="13" id="KW-1185">Reference proteome</keyword>
<keyword evidence="10" id="KW-1003">Cell membrane</keyword>
<comment type="similarity">
    <text evidence="10">Belongs to the glycosyltransferase group 1 family.</text>
</comment>
<evidence type="ECO:0000256" key="1">
    <source>
        <dbReference type="ARBA" id="ARBA00003394"/>
    </source>
</evidence>
<dbReference type="PANTHER" id="PTHR42755">
    <property type="entry name" value="3-DEOXY-MANNO-OCTULOSONATE CYTIDYLYLTRANSFERASE"/>
    <property type="match status" value="1"/>
</dbReference>
<dbReference type="Gene3D" id="3.40.50.2000">
    <property type="entry name" value="Glycogen Phosphorylase B"/>
    <property type="match status" value="1"/>
</dbReference>
<evidence type="ECO:0000256" key="5">
    <source>
        <dbReference type="ARBA" id="ARBA00022679"/>
    </source>
</evidence>
<dbReference type="Proteomes" id="UP000233293">
    <property type="component" value="Unassembled WGS sequence"/>
</dbReference>
<gene>
    <name evidence="12" type="ORF">CWS72_23855</name>
</gene>
<comment type="pathway">
    <text evidence="2 10">Bacterial outer membrane biogenesis; LPS core biosynthesis.</text>
</comment>
<evidence type="ECO:0000256" key="7">
    <source>
        <dbReference type="ARBA" id="ARBA00049183"/>
    </source>
</evidence>
<feature type="site" description="Transition state stabilizer" evidence="9">
    <location>
        <position position="130"/>
    </location>
</feature>